<dbReference type="InterPro" id="IPR013201">
    <property type="entry name" value="Prot_inhib_I29"/>
</dbReference>
<dbReference type="Pfam" id="PF08246">
    <property type="entry name" value="Inhibitor_I29"/>
    <property type="match status" value="1"/>
</dbReference>
<proteinExistence type="predicted"/>
<reference evidence="7" key="1">
    <citation type="journal article" date="2020" name="bioRxiv">
        <title>Hybrid origin of Populus tomentosa Carr. identified through genome sequencing and phylogenomic analysis.</title>
        <authorList>
            <person name="An X."/>
            <person name="Gao K."/>
            <person name="Chen Z."/>
            <person name="Li J."/>
            <person name="Yang X."/>
            <person name="Yang X."/>
            <person name="Zhou J."/>
            <person name="Guo T."/>
            <person name="Zhao T."/>
            <person name="Huang S."/>
            <person name="Miao D."/>
            <person name="Khan W.U."/>
            <person name="Rao P."/>
            <person name="Ye M."/>
            <person name="Lei B."/>
            <person name="Liao W."/>
            <person name="Wang J."/>
            <person name="Ji L."/>
            <person name="Li Y."/>
            <person name="Guo B."/>
            <person name="Mustafa N.S."/>
            <person name="Li S."/>
            <person name="Yun Q."/>
            <person name="Keller S.R."/>
            <person name="Mao J."/>
            <person name="Zhang R."/>
            <person name="Strauss S.H."/>
        </authorList>
    </citation>
    <scope>NUCLEOTIDE SEQUENCE</scope>
    <source>
        <strain evidence="7">GM15</strain>
        <tissue evidence="7">Leaf</tissue>
    </source>
</reference>
<dbReference type="OrthoDB" id="10253408at2759"/>
<dbReference type="SMART" id="SM00848">
    <property type="entry name" value="Inhibitor_I29"/>
    <property type="match status" value="1"/>
</dbReference>
<sequence>MLGEKTKRFEILKNNLRFIDEHNSQNRTYKVGLIKFADLSNQEYRAMFLGMRSDPKRRLMKSKNPSERSWVGGSCWAFSTVAAVEGINQIVKGELISLSEQELVDCDRFYNAGNDDTCDRDKMKTKAGVFTGEWGTALDHGGVVVGYGTEKGLDSWLVRNSRGTEWGEHGYIKIQRSVRDTYTGRCGIAMESSYPVKNGQKTAKPYLAGESAGEKISSI</sequence>
<comment type="caution">
    <text evidence="7">The sequence shown here is derived from an EMBL/GenBank/DDBJ whole genome shotgun (WGS) entry which is preliminary data.</text>
</comment>
<gene>
    <name evidence="7" type="ORF">POTOM_028189</name>
</gene>
<evidence type="ECO:0000313" key="7">
    <source>
        <dbReference type="EMBL" id="KAG6767010.1"/>
    </source>
</evidence>
<dbReference type="InterPro" id="IPR000668">
    <property type="entry name" value="Peptidase_C1A_C"/>
</dbReference>
<keyword evidence="4" id="KW-0325">Glycoprotein</keyword>
<accession>A0A8X7ZE11</accession>
<dbReference type="Proteomes" id="UP000886885">
    <property type="component" value="Chromosome 7D"/>
</dbReference>
<evidence type="ECO:0000256" key="4">
    <source>
        <dbReference type="ARBA" id="ARBA00023180"/>
    </source>
</evidence>
<keyword evidence="8" id="KW-1185">Reference proteome</keyword>
<protein>
    <submittedName>
        <fullName evidence="7">Uncharacterized protein</fullName>
    </submittedName>
</protein>
<dbReference type="Pfam" id="PF00112">
    <property type="entry name" value="Peptidase_C1"/>
    <property type="match status" value="2"/>
</dbReference>
<dbReference type="SMART" id="SM00645">
    <property type="entry name" value="Pept_C1"/>
    <property type="match status" value="1"/>
</dbReference>
<feature type="domain" description="Cathepsin propeptide inhibitor" evidence="6">
    <location>
        <begin position="2"/>
        <end position="44"/>
    </location>
</feature>
<keyword evidence="3" id="KW-0788">Thiol protease</keyword>
<dbReference type="InterPro" id="IPR039417">
    <property type="entry name" value="Peptidase_C1A_papain-like"/>
</dbReference>
<dbReference type="GO" id="GO:0006508">
    <property type="term" value="P:proteolysis"/>
    <property type="evidence" value="ECO:0007669"/>
    <property type="project" value="UniProtKB-KW"/>
</dbReference>
<name>A0A8X7ZE11_POPTO</name>
<dbReference type="GO" id="GO:0008234">
    <property type="term" value="F:cysteine-type peptidase activity"/>
    <property type="evidence" value="ECO:0007669"/>
    <property type="project" value="UniProtKB-KW"/>
</dbReference>
<dbReference type="CDD" id="cd02248">
    <property type="entry name" value="Peptidase_C1A"/>
    <property type="match status" value="1"/>
</dbReference>
<dbReference type="InterPro" id="IPR013128">
    <property type="entry name" value="Peptidase_C1A"/>
</dbReference>
<evidence type="ECO:0000256" key="3">
    <source>
        <dbReference type="ARBA" id="ARBA00022807"/>
    </source>
</evidence>
<keyword evidence="2" id="KW-0378">Hydrolase</keyword>
<evidence type="ECO:0000259" key="5">
    <source>
        <dbReference type="SMART" id="SM00645"/>
    </source>
</evidence>
<organism evidence="7 8">
    <name type="scientific">Populus tomentosa</name>
    <name type="common">Chinese white poplar</name>
    <dbReference type="NCBI Taxonomy" id="118781"/>
    <lineage>
        <taxon>Eukaryota</taxon>
        <taxon>Viridiplantae</taxon>
        <taxon>Streptophyta</taxon>
        <taxon>Embryophyta</taxon>
        <taxon>Tracheophyta</taxon>
        <taxon>Spermatophyta</taxon>
        <taxon>Magnoliopsida</taxon>
        <taxon>eudicotyledons</taxon>
        <taxon>Gunneridae</taxon>
        <taxon>Pentapetalae</taxon>
        <taxon>rosids</taxon>
        <taxon>fabids</taxon>
        <taxon>Malpighiales</taxon>
        <taxon>Salicaceae</taxon>
        <taxon>Saliceae</taxon>
        <taxon>Populus</taxon>
    </lineage>
</organism>
<dbReference type="AlphaFoldDB" id="A0A8X7ZE11"/>
<evidence type="ECO:0000259" key="6">
    <source>
        <dbReference type="SMART" id="SM00848"/>
    </source>
</evidence>
<dbReference type="EMBL" id="JAAWWB010000014">
    <property type="protein sequence ID" value="KAG6767010.1"/>
    <property type="molecule type" value="Genomic_DNA"/>
</dbReference>
<evidence type="ECO:0000256" key="1">
    <source>
        <dbReference type="ARBA" id="ARBA00022670"/>
    </source>
</evidence>
<keyword evidence="1" id="KW-0645">Protease</keyword>
<dbReference type="PANTHER" id="PTHR12411">
    <property type="entry name" value="CYSTEINE PROTEASE FAMILY C1-RELATED"/>
    <property type="match status" value="1"/>
</dbReference>
<evidence type="ECO:0000256" key="2">
    <source>
        <dbReference type="ARBA" id="ARBA00022801"/>
    </source>
</evidence>
<feature type="domain" description="Peptidase C1A papain C-terminal" evidence="5">
    <location>
        <begin position="59"/>
        <end position="196"/>
    </location>
</feature>
<evidence type="ECO:0000313" key="8">
    <source>
        <dbReference type="Proteomes" id="UP000886885"/>
    </source>
</evidence>